<dbReference type="EMBL" id="JAUSXB010000001">
    <property type="protein sequence ID" value="MDQ0675086.1"/>
    <property type="molecule type" value="Genomic_DNA"/>
</dbReference>
<keyword evidence="2" id="KW-1185">Reference proteome</keyword>
<dbReference type="Proteomes" id="UP001236806">
    <property type="component" value="Unassembled WGS sequence"/>
</dbReference>
<organism evidence="1 2">
    <name type="scientific">Pseudarthrobacter siccitolerans</name>
    <dbReference type="NCBI Taxonomy" id="861266"/>
    <lineage>
        <taxon>Bacteria</taxon>
        <taxon>Bacillati</taxon>
        <taxon>Actinomycetota</taxon>
        <taxon>Actinomycetes</taxon>
        <taxon>Micrococcales</taxon>
        <taxon>Micrococcaceae</taxon>
        <taxon>Pseudarthrobacter</taxon>
    </lineage>
</organism>
<sequence>MSTSSGETYKNDGAHVEQKNWHIVRQTVGYHRYDTAGELELLNRIWALQRLLTNHFGAQQKLVAKVRTGAKISKTYDRPATPFQRVLADTGTVARGVKGPG</sequence>
<gene>
    <name evidence="1" type="ORF">QFZ36_002647</name>
</gene>
<name>A0ABU0PM91_9MICC</name>
<reference evidence="1 2" key="1">
    <citation type="submission" date="2023-07" db="EMBL/GenBank/DDBJ databases">
        <title>Comparative genomics of wheat-associated soil bacteria to identify genetic determinants of phenazine resistance.</title>
        <authorList>
            <person name="Mouncey N."/>
        </authorList>
    </citation>
    <scope>NUCLEOTIDE SEQUENCE [LARGE SCALE GENOMIC DNA]</scope>
    <source>
        <strain evidence="1 2">W1I3</strain>
    </source>
</reference>
<protein>
    <recommendedName>
        <fullName evidence="3">Transposase</fullName>
    </recommendedName>
</protein>
<evidence type="ECO:0000313" key="2">
    <source>
        <dbReference type="Proteomes" id="UP001236806"/>
    </source>
</evidence>
<proteinExistence type="predicted"/>
<evidence type="ECO:0000313" key="1">
    <source>
        <dbReference type="EMBL" id="MDQ0675086.1"/>
    </source>
</evidence>
<accession>A0ABU0PM91</accession>
<evidence type="ECO:0008006" key="3">
    <source>
        <dbReference type="Google" id="ProtNLM"/>
    </source>
</evidence>
<comment type="caution">
    <text evidence="1">The sequence shown here is derived from an EMBL/GenBank/DDBJ whole genome shotgun (WGS) entry which is preliminary data.</text>
</comment>